<organism evidence="1 2">
    <name type="scientific">Cuscuta australis</name>
    <dbReference type="NCBI Taxonomy" id="267555"/>
    <lineage>
        <taxon>Eukaryota</taxon>
        <taxon>Viridiplantae</taxon>
        <taxon>Streptophyta</taxon>
        <taxon>Embryophyta</taxon>
        <taxon>Tracheophyta</taxon>
        <taxon>Spermatophyta</taxon>
        <taxon>Magnoliopsida</taxon>
        <taxon>eudicotyledons</taxon>
        <taxon>Gunneridae</taxon>
        <taxon>Pentapetalae</taxon>
        <taxon>asterids</taxon>
        <taxon>lamiids</taxon>
        <taxon>Solanales</taxon>
        <taxon>Convolvulaceae</taxon>
        <taxon>Cuscuteae</taxon>
        <taxon>Cuscuta</taxon>
        <taxon>Cuscuta subgen. Grammica</taxon>
        <taxon>Cuscuta sect. Cleistogrammica</taxon>
    </lineage>
</organism>
<dbReference type="InterPro" id="IPR053085">
    <property type="entry name" value="Jasmonate-induced_protein"/>
</dbReference>
<dbReference type="PANTHER" id="PTHR36482">
    <property type="entry name" value="OSJNBA0024J22.15 PROTEIN"/>
    <property type="match status" value="1"/>
</dbReference>
<gene>
    <name evidence="1" type="ORF">DM860_014935</name>
</gene>
<proteinExistence type="predicted"/>
<evidence type="ECO:0000313" key="1">
    <source>
        <dbReference type="EMBL" id="RAL52108.1"/>
    </source>
</evidence>
<dbReference type="Pfam" id="PF21230">
    <property type="entry name" value="Nakanori"/>
    <property type="match status" value="1"/>
</dbReference>
<dbReference type="EMBL" id="NQVE01000040">
    <property type="protein sequence ID" value="RAL52108.1"/>
    <property type="molecule type" value="Genomic_DNA"/>
</dbReference>
<protein>
    <submittedName>
        <fullName evidence="1">Uncharacterized protein</fullName>
    </submittedName>
</protein>
<dbReference type="PANTHER" id="PTHR36482:SF5">
    <property type="entry name" value="23 KDA JASMONATE-INDUCED PROTEIN-LIKE"/>
    <property type="match status" value="1"/>
</dbReference>
<evidence type="ECO:0000313" key="2">
    <source>
        <dbReference type="Proteomes" id="UP000249390"/>
    </source>
</evidence>
<keyword evidence="2" id="KW-1185">Reference proteome</keyword>
<dbReference type="AlphaFoldDB" id="A0A328E633"/>
<dbReference type="Proteomes" id="UP000249390">
    <property type="component" value="Unassembled WGS sequence"/>
</dbReference>
<sequence length="254" mass="28048">MANNVFGSPVTDEVVSTVYPTLLPNQITARHRAEVAFLYRNANGRVDNVTTYVHNLKGAYGDGTSTLCKVFNATGGPVRFSRSHTWEGSVWRSPYPQIIQNGQWGGFLHVRSRLAGPSKEAAVYSGVNNDGQDRGWMICWNTRRMNRANAVYSEVRTTAHFATANWEYMNQRMKQRLHYHSDTWGGGLTMISVGTGSSPELVATLTLDGLEGRFMEMASEVVMAGLPSLNSRYVDEVDEASLAADEAALSDDDE</sequence>
<accession>A0A328E633</accession>
<reference evidence="1 2" key="1">
    <citation type="submission" date="2018-06" db="EMBL/GenBank/DDBJ databases">
        <title>The Genome of Cuscuta australis (Dodder) Provides Insight into the Evolution of Plant Parasitism.</title>
        <authorList>
            <person name="Liu H."/>
        </authorList>
    </citation>
    <scope>NUCLEOTIDE SEQUENCE [LARGE SCALE GENOMIC DNA]</scope>
    <source>
        <strain evidence="2">cv. Yunnan</strain>
        <tissue evidence="1">Vines</tissue>
    </source>
</reference>
<dbReference type="InterPro" id="IPR049065">
    <property type="entry name" value="Nakanori"/>
</dbReference>
<comment type="caution">
    <text evidence="1">The sequence shown here is derived from an EMBL/GenBank/DDBJ whole genome shotgun (WGS) entry which is preliminary data.</text>
</comment>
<name>A0A328E633_9ASTE</name>